<dbReference type="EMBL" id="MCFJ01000006">
    <property type="protein sequence ID" value="ORY65396.1"/>
    <property type="molecule type" value="Genomic_DNA"/>
</dbReference>
<dbReference type="InterPro" id="IPR029063">
    <property type="entry name" value="SAM-dependent_MTases_sf"/>
</dbReference>
<keyword evidence="1" id="KW-0963">Cytoplasm</keyword>
<keyword evidence="1 2" id="KW-0489">Methyltransferase</keyword>
<dbReference type="SUPFAM" id="SSF53335">
    <property type="entry name" value="S-adenosyl-L-methionine-dependent methyltransferases"/>
    <property type="match status" value="1"/>
</dbReference>
<keyword evidence="1" id="KW-0949">S-adenosyl-L-methionine</keyword>
<dbReference type="Pfam" id="PF10294">
    <property type="entry name" value="Methyltransf_16"/>
    <property type="match status" value="1"/>
</dbReference>
<dbReference type="HAMAP" id="MF_03198">
    <property type="entry name" value="Methyltr_EFM6"/>
    <property type="match status" value="1"/>
</dbReference>
<evidence type="ECO:0000256" key="1">
    <source>
        <dbReference type="HAMAP-Rule" id="MF_03198"/>
    </source>
</evidence>
<feature type="binding site" evidence="1">
    <location>
        <begin position="88"/>
        <end position="90"/>
    </location>
    <ligand>
        <name>S-adenosyl-L-methionine</name>
        <dbReference type="ChEBI" id="CHEBI:59789"/>
    </ligand>
</feature>
<dbReference type="FunCoup" id="A0A1Y2E249">
    <property type="interactions" value="388"/>
</dbReference>
<dbReference type="OrthoDB" id="407325at2759"/>
<accession>A0A1Y2E249</accession>
<dbReference type="Proteomes" id="UP000193689">
    <property type="component" value="Unassembled WGS sequence"/>
</dbReference>
<comment type="subcellular location">
    <subcellularLocation>
        <location evidence="1">Cytoplasm</location>
    </subcellularLocation>
</comment>
<dbReference type="PANTHER" id="PTHR14614">
    <property type="entry name" value="HEPATOCELLULAR CARCINOMA-ASSOCIATED ANTIGEN"/>
    <property type="match status" value="1"/>
</dbReference>
<proteinExistence type="inferred from homology"/>
<comment type="similarity">
    <text evidence="1">Belongs to the class I-like SAM-binding methyltransferase superfamily. METTL21 family. EFM6 subfamily.</text>
</comment>
<dbReference type="InterPro" id="IPR019410">
    <property type="entry name" value="Methyltransf_16"/>
</dbReference>
<dbReference type="STRING" id="1141098.A0A1Y2E249"/>
<name>A0A1Y2E249_9PEZI</name>
<evidence type="ECO:0000313" key="3">
    <source>
        <dbReference type="Proteomes" id="UP000193689"/>
    </source>
</evidence>
<dbReference type="GO" id="GO:0005829">
    <property type="term" value="C:cytosol"/>
    <property type="evidence" value="ECO:0007669"/>
    <property type="project" value="TreeGrafter"/>
</dbReference>
<dbReference type="AlphaFoldDB" id="A0A1Y2E249"/>
<protein>
    <recommendedName>
        <fullName evidence="1">Protein-lysine N-methyltransferase EFM6</fullName>
        <ecNumber evidence="1">2.1.1.-</ecNumber>
    </recommendedName>
    <alternativeName>
        <fullName evidence="1">Elongation factor methyltransferase 6</fullName>
    </alternativeName>
</protein>
<comment type="function">
    <text evidence="1">S-adenosyl-L-methionine-dependent protein-lysine N-methyltransferase that methylates elongation factor 1-alpha.</text>
</comment>
<evidence type="ECO:0000313" key="2">
    <source>
        <dbReference type="EMBL" id="ORY65396.1"/>
    </source>
</evidence>
<dbReference type="GO" id="GO:0032259">
    <property type="term" value="P:methylation"/>
    <property type="evidence" value="ECO:0007669"/>
    <property type="project" value="UniProtKB-KW"/>
</dbReference>
<sequence>MTNLNQRSPSPEFCPLAIGPDLSPLPHLKAAGTTSVDFAGLLSSPLLLHEDLSSGCGGQTWPAGMLLAKHMLRYHRDDLRESRILELGAGGGLVGLAVAKGCNVEKPLVITDQRAMLSLMKHNISLNQLDGEVEAVVLDWGELLGEDILHLKPDVILAADCVYFEPAFPLLLTTLADLLTLCPSAQVFFCFKKRRRADMQFLKKAQKAFNVVEIMDEDRPVFSRQGLFLYSFTAKTQQRNGS</sequence>
<feature type="binding site" evidence="1">
    <location>
        <position position="112"/>
    </location>
    <ligand>
        <name>S-adenosyl-L-methionine</name>
        <dbReference type="ChEBI" id="CHEBI:59789"/>
    </ligand>
</feature>
<feature type="binding site" evidence="1">
    <location>
        <position position="140"/>
    </location>
    <ligand>
        <name>S-adenosyl-L-methionine</name>
        <dbReference type="ChEBI" id="CHEBI:59789"/>
    </ligand>
</feature>
<dbReference type="InterPro" id="IPR033684">
    <property type="entry name" value="EFM6"/>
</dbReference>
<dbReference type="EC" id="2.1.1.-" evidence="1"/>
<dbReference type="InParanoid" id="A0A1Y2E249"/>
<keyword evidence="1 2" id="KW-0808">Transferase</keyword>
<keyword evidence="3" id="KW-1185">Reference proteome</keyword>
<dbReference type="PANTHER" id="PTHR14614:SF152">
    <property type="entry name" value="PROTEIN-LYSINE N-METHYLTRANSFERASE EFM6"/>
    <property type="match status" value="1"/>
</dbReference>
<gene>
    <name evidence="1" type="primary">EFM6</name>
    <name evidence="2" type="ORF">BCR38DRAFT_341121</name>
</gene>
<comment type="caution">
    <text evidence="2">The sequence shown here is derived from an EMBL/GenBank/DDBJ whole genome shotgun (WGS) entry which is preliminary data.</text>
</comment>
<dbReference type="Gene3D" id="3.40.50.150">
    <property type="entry name" value="Vaccinia Virus protein VP39"/>
    <property type="match status" value="1"/>
</dbReference>
<feature type="binding site" evidence="1">
    <location>
        <position position="159"/>
    </location>
    <ligand>
        <name>S-adenosyl-L-methionine</name>
        <dbReference type="ChEBI" id="CHEBI:59789"/>
    </ligand>
</feature>
<dbReference type="GO" id="GO:0016279">
    <property type="term" value="F:protein-lysine N-methyltransferase activity"/>
    <property type="evidence" value="ECO:0007669"/>
    <property type="project" value="UniProtKB-UniRule"/>
</dbReference>
<reference evidence="2 3" key="1">
    <citation type="submission" date="2016-07" db="EMBL/GenBank/DDBJ databases">
        <title>Pervasive Adenine N6-methylation of Active Genes in Fungi.</title>
        <authorList>
            <consortium name="DOE Joint Genome Institute"/>
            <person name="Mondo S.J."/>
            <person name="Dannebaum R.O."/>
            <person name="Kuo R.C."/>
            <person name="Labutti K."/>
            <person name="Haridas S."/>
            <person name="Kuo A."/>
            <person name="Salamov A."/>
            <person name="Ahrendt S.R."/>
            <person name="Lipzen A."/>
            <person name="Sullivan W."/>
            <person name="Andreopoulos W.B."/>
            <person name="Clum A."/>
            <person name="Lindquist E."/>
            <person name="Daum C."/>
            <person name="Ramamoorthy G.K."/>
            <person name="Gryganskyi A."/>
            <person name="Culley D."/>
            <person name="Magnuson J.K."/>
            <person name="James T.Y."/>
            <person name="O'Malley M.A."/>
            <person name="Stajich J.E."/>
            <person name="Spatafora J.W."/>
            <person name="Visel A."/>
            <person name="Grigoriev I.V."/>
        </authorList>
    </citation>
    <scope>NUCLEOTIDE SEQUENCE [LARGE SCALE GENOMIC DNA]</scope>
    <source>
        <strain evidence="2 3">CBS 129021</strain>
    </source>
</reference>
<feature type="binding site" evidence="1">
    <location>
        <position position="61"/>
    </location>
    <ligand>
        <name>S-adenosyl-L-methionine</name>
        <dbReference type="ChEBI" id="CHEBI:59789"/>
    </ligand>
</feature>
<organism evidence="2 3">
    <name type="scientific">Pseudomassariella vexata</name>
    <dbReference type="NCBI Taxonomy" id="1141098"/>
    <lineage>
        <taxon>Eukaryota</taxon>
        <taxon>Fungi</taxon>
        <taxon>Dikarya</taxon>
        <taxon>Ascomycota</taxon>
        <taxon>Pezizomycotina</taxon>
        <taxon>Sordariomycetes</taxon>
        <taxon>Xylariomycetidae</taxon>
        <taxon>Amphisphaeriales</taxon>
        <taxon>Pseudomassariaceae</taxon>
        <taxon>Pseudomassariella</taxon>
    </lineage>
</organism>